<dbReference type="GO" id="GO:0009231">
    <property type="term" value="P:riboflavin biosynthetic process"/>
    <property type="evidence" value="ECO:0007669"/>
    <property type="project" value="InterPro"/>
</dbReference>
<gene>
    <name evidence="2" type="ORF">L0C25_09445</name>
</gene>
<organism evidence="2 3">
    <name type="scientific">Solicola gregarius</name>
    <dbReference type="NCBI Taxonomy" id="2908642"/>
    <lineage>
        <taxon>Bacteria</taxon>
        <taxon>Bacillati</taxon>
        <taxon>Actinomycetota</taxon>
        <taxon>Actinomycetes</taxon>
        <taxon>Propionibacteriales</taxon>
        <taxon>Nocardioidaceae</taxon>
        <taxon>Solicola</taxon>
    </lineage>
</organism>
<keyword evidence="3" id="KW-1185">Reference proteome</keyword>
<dbReference type="KEGG" id="sgrg:L0C25_09445"/>
<evidence type="ECO:0000313" key="2">
    <source>
        <dbReference type="EMBL" id="UYM07848.1"/>
    </source>
</evidence>
<protein>
    <submittedName>
        <fullName evidence="2">Dihydrofolate reductase family protein</fullName>
    </submittedName>
</protein>
<dbReference type="PANTHER" id="PTHR38011">
    <property type="entry name" value="DIHYDROFOLATE REDUCTASE FAMILY PROTEIN (AFU_ORTHOLOGUE AFUA_8G06820)"/>
    <property type="match status" value="1"/>
</dbReference>
<evidence type="ECO:0000313" key="3">
    <source>
        <dbReference type="Proteomes" id="UP001164390"/>
    </source>
</evidence>
<evidence type="ECO:0000259" key="1">
    <source>
        <dbReference type="Pfam" id="PF01872"/>
    </source>
</evidence>
<dbReference type="EMBL" id="CP094970">
    <property type="protein sequence ID" value="UYM07848.1"/>
    <property type="molecule type" value="Genomic_DNA"/>
</dbReference>
<proteinExistence type="predicted"/>
<dbReference type="InterPro" id="IPR024072">
    <property type="entry name" value="DHFR-like_dom_sf"/>
</dbReference>
<feature type="domain" description="Bacterial bifunctional deaminase-reductase C-terminal" evidence="1">
    <location>
        <begin position="3"/>
        <end position="173"/>
    </location>
</feature>
<dbReference type="Gene3D" id="3.40.430.10">
    <property type="entry name" value="Dihydrofolate Reductase, subunit A"/>
    <property type="match status" value="1"/>
</dbReference>
<name>A0AA46TMH0_9ACTN</name>
<accession>A0AA46TMH0</accession>
<dbReference type="Proteomes" id="UP001164390">
    <property type="component" value="Chromosome"/>
</dbReference>
<dbReference type="RefSeq" id="WP_271636812.1">
    <property type="nucleotide sequence ID" value="NZ_CP094970.1"/>
</dbReference>
<dbReference type="InterPro" id="IPR050765">
    <property type="entry name" value="Riboflavin_Biosynth_HTPR"/>
</dbReference>
<dbReference type="InterPro" id="IPR002734">
    <property type="entry name" value="RibDG_C"/>
</dbReference>
<dbReference type="AlphaFoldDB" id="A0AA46TMH0"/>
<dbReference type="PANTHER" id="PTHR38011:SF2">
    <property type="entry name" value="BIFUNCTIONAL DEAMINASE-REDUCTASE DOMAIN PROTEIN"/>
    <property type="match status" value="1"/>
</dbReference>
<dbReference type="SUPFAM" id="SSF53597">
    <property type="entry name" value="Dihydrofolate reductase-like"/>
    <property type="match status" value="1"/>
</dbReference>
<dbReference type="Pfam" id="PF01872">
    <property type="entry name" value="RibD_C"/>
    <property type="match status" value="1"/>
</dbReference>
<reference evidence="2" key="1">
    <citation type="submission" date="2022-01" db="EMBL/GenBank/DDBJ databases">
        <title>Nocardioidaceae gen. sp. A5X3R13.</title>
        <authorList>
            <person name="Lopez Marin M.A."/>
            <person name="Uhlik O."/>
        </authorList>
    </citation>
    <scope>NUCLEOTIDE SEQUENCE</scope>
    <source>
        <strain evidence="2">A5X3R13</strain>
    </source>
</reference>
<dbReference type="GO" id="GO:0008703">
    <property type="term" value="F:5-amino-6-(5-phosphoribosylamino)uracil reductase activity"/>
    <property type="evidence" value="ECO:0007669"/>
    <property type="project" value="InterPro"/>
</dbReference>
<sequence>MVVSLFSAADGVVEAPEKFMHNWDDAMAEDLQDQLSTWEASLLGRHQYDDWATYWPSYEGADDDAFARKINSVRKYVVTSTPLDPHWEAAEVLGDPKAPLAERVAPLRTADIAGDIMVGGSMTLATSLLREDLVDEVRLLITPYVVGSGHRLFDSVTDKALDLISAKTTPTGSVLVRYRVSAD</sequence>